<dbReference type="PANTHER" id="PTHR32166">
    <property type="entry name" value="OSJNBA0013A04.12 PROTEIN"/>
    <property type="match status" value="1"/>
</dbReference>
<dbReference type="Gramene" id="OMO60165">
    <property type="protein sequence ID" value="OMO60165"/>
    <property type="gene ID" value="CCACVL1_24357"/>
</dbReference>
<evidence type="ECO:0000259" key="2">
    <source>
        <dbReference type="Pfam" id="PF04937"/>
    </source>
</evidence>
<dbReference type="SUPFAM" id="SSF53098">
    <property type="entry name" value="Ribonuclease H-like"/>
    <property type="match status" value="1"/>
</dbReference>
<comment type="caution">
    <text evidence="3">The sequence shown here is derived from an EMBL/GenBank/DDBJ whole genome shotgun (WGS) entry which is preliminary data.</text>
</comment>
<dbReference type="InterPro" id="IPR012337">
    <property type="entry name" value="RNaseH-like_sf"/>
</dbReference>
<keyword evidence="4" id="KW-1185">Reference proteome</keyword>
<dbReference type="OMA" id="KNIMNLC"/>
<feature type="region of interest" description="Disordered" evidence="1">
    <location>
        <begin position="77"/>
        <end position="100"/>
    </location>
</feature>
<reference evidence="3 4" key="1">
    <citation type="submission" date="2013-09" db="EMBL/GenBank/DDBJ databases">
        <title>Corchorus capsularis genome sequencing.</title>
        <authorList>
            <person name="Alam M."/>
            <person name="Haque M.S."/>
            <person name="Islam M.S."/>
            <person name="Emdad E.M."/>
            <person name="Islam M.M."/>
            <person name="Ahmed B."/>
            <person name="Halim A."/>
            <person name="Hossen Q.M.M."/>
            <person name="Hossain M.Z."/>
            <person name="Ahmed R."/>
            <person name="Khan M.M."/>
            <person name="Islam R."/>
            <person name="Rashid M.M."/>
            <person name="Khan S.A."/>
            <person name="Rahman M.S."/>
            <person name="Alam M."/>
        </authorList>
    </citation>
    <scope>NUCLEOTIDE SEQUENCE [LARGE SCALE GENOMIC DNA]</scope>
    <source>
        <strain evidence="4">cv. CVL-1</strain>
        <tissue evidence="3">Whole seedling</tissue>
    </source>
</reference>
<feature type="compositionally biased region" description="Acidic residues" evidence="1">
    <location>
        <begin position="77"/>
        <end position="92"/>
    </location>
</feature>
<dbReference type="STRING" id="210143.A0A1R3GPX8"/>
<dbReference type="Pfam" id="PF04937">
    <property type="entry name" value="DUF659"/>
    <property type="match status" value="1"/>
</dbReference>
<name>A0A1R3GPX8_COCAP</name>
<dbReference type="PANTHER" id="PTHR32166:SF122">
    <property type="entry name" value="OS09G0499600 PROTEIN"/>
    <property type="match status" value="1"/>
</dbReference>
<accession>A0A1R3GPX8</accession>
<proteinExistence type="predicted"/>
<gene>
    <name evidence="3" type="ORF">CCACVL1_24357</name>
</gene>
<dbReference type="OrthoDB" id="1934493at2759"/>
<evidence type="ECO:0000313" key="3">
    <source>
        <dbReference type="EMBL" id="OMO60165.1"/>
    </source>
</evidence>
<dbReference type="Proteomes" id="UP000188268">
    <property type="component" value="Unassembled WGS sequence"/>
</dbReference>
<evidence type="ECO:0000313" key="4">
    <source>
        <dbReference type="Proteomes" id="UP000188268"/>
    </source>
</evidence>
<sequence length="390" mass="44403">MHRSRVQCKFYDRVITGEITRLKEHLAGKKGNVATYEKVSSQVRKEVAEQLKTCKETKVTKQKARYELEERIRLGDDGDYEANDSVEDDDADGNPNIAATQLADMDPIIEKSKGDKQPKIASSLLKKAKAKLGKAFAKLVLYEALPARVAESPFLQPTFQVAAEVGRGVRGPSAYEITNAYLNQEYNEIRAWVDRDHIRKKEKLVKKFVVQVVIDNEAAVKAGGKMLMEKRKHLYQSGCSTHCLDLMLEDIGKKTRVKKPLDATKKITTFIYSHTWTIDYMKKSTNGMELLRLGIIRFATNLIALESILKHKRALKEMVAFGTWRRSNYARKPGAFEMMNVIEDTSYWTRAVEIQKVQEPLLKVLRMCDGDTKPTMGYVYEAMDRAKLAI</sequence>
<organism evidence="3 4">
    <name type="scientific">Corchorus capsularis</name>
    <name type="common">Jute</name>
    <dbReference type="NCBI Taxonomy" id="210143"/>
    <lineage>
        <taxon>Eukaryota</taxon>
        <taxon>Viridiplantae</taxon>
        <taxon>Streptophyta</taxon>
        <taxon>Embryophyta</taxon>
        <taxon>Tracheophyta</taxon>
        <taxon>Spermatophyta</taxon>
        <taxon>Magnoliopsida</taxon>
        <taxon>eudicotyledons</taxon>
        <taxon>Gunneridae</taxon>
        <taxon>Pentapetalae</taxon>
        <taxon>rosids</taxon>
        <taxon>malvids</taxon>
        <taxon>Malvales</taxon>
        <taxon>Malvaceae</taxon>
        <taxon>Grewioideae</taxon>
        <taxon>Apeibeae</taxon>
        <taxon>Corchorus</taxon>
    </lineage>
</organism>
<dbReference type="AlphaFoldDB" id="A0A1R3GPX8"/>
<dbReference type="InterPro" id="IPR007021">
    <property type="entry name" value="DUF659"/>
</dbReference>
<protein>
    <recommendedName>
        <fullName evidence="2">DUF659 domain-containing protein</fullName>
    </recommendedName>
</protein>
<feature type="domain" description="DUF659" evidence="2">
    <location>
        <begin position="207"/>
        <end position="267"/>
    </location>
</feature>
<evidence type="ECO:0000256" key="1">
    <source>
        <dbReference type="SAM" id="MobiDB-lite"/>
    </source>
</evidence>
<dbReference type="EMBL" id="AWWV01013751">
    <property type="protein sequence ID" value="OMO60165.1"/>
    <property type="molecule type" value="Genomic_DNA"/>
</dbReference>